<reference evidence="2" key="1">
    <citation type="submission" date="2021-02" db="EMBL/GenBank/DDBJ databases">
        <authorList>
            <person name="Nowell W R."/>
        </authorList>
    </citation>
    <scope>NUCLEOTIDE SEQUENCE</scope>
</reference>
<protein>
    <recommendedName>
        <fullName evidence="5">Poly [ADP-ribose] polymerase</fullName>
    </recommendedName>
</protein>
<evidence type="ECO:0000313" key="2">
    <source>
        <dbReference type="EMBL" id="CAF1612844.1"/>
    </source>
</evidence>
<name>A0A816BMY8_9BILA</name>
<evidence type="ECO:0008006" key="5">
    <source>
        <dbReference type="Google" id="ProtNLM"/>
    </source>
</evidence>
<comment type="caution">
    <text evidence="2">The sequence shown here is derived from an EMBL/GenBank/DDBJ whole genome shotgun (WGS) entry which is preliminary data.</text>
</comment>
<dbReference type="PANTHER" id="PTHR45740">
    <property type="entry name" value="POLY [ADP-RIBOSE] POLYMERASE"/>
    <property type="match status" value="1"/>
</dbReference>
<dbReference type="Gene3D" id="3.90.228.10">
    <property type="match status" value="1"/>
</dbReference>
<dbReference type="GO" id="GO:0005634">
    <property type="term" value="C:nucleus"/>
    <property type="evidence" value="ECO:0007669"/>
    <property type="project" value="TreeGrafter"/>
</dbReference>
<sequence>QQRQTNQILSCSMCKNPVTNNDLSQLNLTPEEMTDIILYQGGKLFEDEHKLYLNTQNPRMNIPSVNDRPFLNSINDKIENFPVTLLTEQLLPKYWDRSQTQNFFRIILNEKSREYLFVLSLFNKTMAVNNNNQNPSLDFRSNQPQMITVPTAISTLQHAFSSISHMLPTPIHQNPPFYPTQLNQQPVAAQQTVLPSSNISTHSGVRRGKNANKKGTNNRISQANNQQVYGGVQIIHIERIQNKRWFKQYCAHKEEFNQRLGKETENWLFHGCSDQAAINIQQENFSRNHAGIHGTVL</sequence>
<dbReference type="Proteomes" id="UP000663829">
    <property type="component" value="Unassembled WGS sequence"/>
</dbReference>
<feature type="region of interest" description="Disordered" evidence="1">
    <location>
        <begin position="198"/>
        <end position="218"/>
    </location>
</feature>
<dbReference type="AlphaFoldDB" id="A0A816BMY8"/>
<evidence type="ECO:0000313" key="4">
    <source>
        <dbReference type="Proteomes" id="UP000663829"/>
    </source>
</evidence>
<keyword evidence="4" id="KW-1185">Reference proteome</keyword>
<feature type="non-terminal residue" evidence="2">
    <location>
        <position position="1"/>
    </location>
</feature>
<dbReference type="GO" id="GO:0003950">
    <property type="term" value="F:NAD+ poly-ADP-ribosyltransferase activity"/>
    <property type="evidence" value="ECO:0007669"/>
    <property type="project" value="TreeGrafter"/>
</dbReference>
<gene>
    <name evidence="2" type="ORF">GPM918_LOCUS43211</name>
    <name evidence="3" type="ORF">SRO942_LOCUS44641</name>
</gene>
<organism evidence="2 4">
    <name type="scientific">Didymodactylos carnosus</name>
    <dbReference type="NCBI Taxonomy" id="1234261"/>
    <lineage>
        <taxon>Eukaryota</taxon>
        <taxon>Metazoa</taxon>
        <taxon>Spiralia</taxon>
        <taxon>Gnathifera</taxon>
        <taxon>Rotifera</taxon>
        <taxon>Eurotatoria</taxon>
        <taxon>Bdelloidea</taxon>
        <taxon>Philodinida</taxon>
        <taxon>Philodinidae</taxon>
        <taxon>Didymodactylos</taxon>
    </lineage>
</organism>
<dbReference type="EMBL" id="CAJNOQ010038533">
    <property type="protein sequence ID" value="CAF1612844.1"/>
    <property type="molecule type" value="Genomic_DNA"/>
</dbReference>
<evidence type="ECO:0000313" key="3">
    <source>
        <dbReference type="EMBL" id="CAF4497212.1"/>
    </source>
</evidence>
<proteinExistence type="predicted"/>
<feature type="non-terminal residue" evidence="2">
    <location>
        <position position="297"/>
    </location>
</feature>
<dbReference type="InterPro" id="IPR051712">
    <property type="entry name" value="ARTD-AVP"/>
</dbReference>
<dbReference type="GO" id="GO:1990404">
    <property type="term" value="F:NAD+-protein mono-ADP-ribosyltransferase activity"/>
    <property type="evidence" value="ECO:0007669"/>
    <property type="project" value="TreeGrafter"/>
</dbReference>
<dbReference type="PANTHER" id="PTHR45740:SF2">
    <property type="entry name" value="POLY [ADP-RIBOSE] POLYMERASE"/>
    <property type="match status" value="1"/>
</dbReference>
<dbReference type="EMBL" id="CAJOBC010105359">
    <property type="protein sequence ID" value="CAF4497212.1"/>
    <property type="molecule type" value="Genomic_DNA"/>
</dbReference>
<evidence type="ECO:0000256" key="1">
    <source>
        <dbReference type="SAM" id="MobiDB-lite"/>
    </source>
</evidence>
<accession>A0A816BMY8</accession>
<dbReference type="OrthoDB" id="438889at2759"/>
<dbReference type="Proteomes" id="UP000681722">
    <property type="component" value="Unassembled WGS sequence"/>
</dbReference>
<dbReference type="SUPFAM" id="SSF56399">
    <property type="entry name" value="ADP-ribosylation"/>
    <property type="match status" value="1"/>
</dbReference>